<dbReference type="Pfam" id="PF00984">
    <property type="entry name" value="UDPG_MGDP_dh"/>
    <property type="match status" value="1"/>
</dbReference>
<feature type="domain" description="UDP-glucose/GDP-mannose dehydrogenase dimerisation" evidence="2">
    <location>
        <begin position="177"/>
        <end position="269"/>
    </location>
</feature>
<dbReference type="SUPFAM" id="SSF48179">
    <property type="entry name" value="6-phosphogluconate dehydrogenase C-terminal domain-like"/>
    <property type="match status" value="1"/>
</dbReference>
<dbReference type="InterPro" id="IPR001732">
    <property type="entry name" value="UDP-Glc/GDP-Man_DH_N"/>
</dbReference>
<dbReference type="GO" id="GO:0016616">
    <property type="term" value="F:oxidoreductase activity, acting on the CH-OH group of donors, NAD or NADP as acceptor"/>
    <property type="evidence" value="ECO:0007669"/>
    <property type="project" value="InterPro"/>
</dbReference>
<proteinExistence type="inferred from homology"/>
<dbReference type="Gene3D" id="1.10.1040.10">
    <property type="entry name" value="N-(1-d-carboxylethyl)-l-norvaline Dehydrogenase, domain 2"/>
    <property type="match status" value="1"/>
</dbReference>
<evidence type="ECO:0000313" key="5">
    <source>
        <dbReference type="Proteomes" id="UP000228496"/>
    </source>
</evidence>
<feature type="domain" description="UDP-glucose/GDP-mannose dehydrogenase N-terminal" evidence="3">
    <location>
        <begin position="46"/>
        <end position="146"/>
    </location>
</feature>
<dbReference type="InterPro" id="IPR013328">
    <property type="entry name" value="6PGD_dom2"/>
</dbReference>
<accession>A0A2J0QC86</accession>
<comment type="caution">
    <text evidence="4">The sequence shown here is derived from an EMBL/GenBank/DDBJ whole genome shotgun (WGS) entry which is preliminary data.</text>
</comment>
<dbReference type="AlphaFoldDB" id="A0A2J0QC86"/>
<dbReference type="EMBL" id="PCXQ01000001">
    <property type="protein sequence ID" value="PJE51603.1"/>
    <property type="molecule type" value="Genomic_DNA"/>
</dbReference>
<dbReference type="PANTHER" id="PTHR43750">
    <property type="entry name" value="UDP-GLUCOSE 6-DEHYDROGENASE TUAD"/>
    <property type="match status" value="1"/>
</dbReference>
<evidence type="ECO:0008006" key="6">
    <source>
        <dbReference type="Google" id="ProtNLM"/>
    </source>
</evidence>
<protein>
    <recommendedName>
        <fullName evidence="6">UDP-glucose/GDP-mannose dehydrogenase dimerisation domain-containing protein</fullName>
    </recommendedName>
</protein>
<dbReference type="Pfam" id="PF03721">
    <property type="entry name" value="UDPG_MGDP_dh_N"/>
    <property type="match status" value="1"/>
</dbReference>
<gene>
    <name evidence="4" type="ORF">COV29_00380</name>
</gene>
<dbReference type="SUPFAM" id="SSF51735">
    <property type="entry name" value="NAD(P)-binding Rossmann-fold domains"/>
    <property type="match status" value="1"/>
</dbReference>
<sequence length="337" mass="38210">MSTTNNKLKIGIIGLGMVGEPIRKWFEEYHKYRRKKDLFCYDIDPKRDYDDDVNKADIIFVAVPTPKNPDGSCNTSIVENAVKTIKDGKFVIIKSTVVPGTVETLQKKYPRKKFIFNPEFLTESQAWLDFIKPDRQIIGNTSKSKAGTKEILDLLPRAPFERPWSSDYTKKDASATEAEMAKYAANVFGYIKVIYGNILADIAHALKHNFKNKQISAEVDYENIREIISADPRIGPAWLNVEHGDYAGAGGYCFPKDMAAFISFAENLTNELDSNKKNKSEHDKGLVLTLKQGIKVLKSVEDYNKALLKWQGLTIGEVSKHNKEILVEKKKQIRKNN</sequence>
<reference evidence="4 5" key="1">
    <citation type="submission" date="2017-09" db="EMBL/GenBank/DDBJ databases">
        <title>Depth-based differentiation of microbial function through sediment-hosted aquifers and enrichment of novel symbionts in the deep terrestrial subsurface.</title>
        <authorList>
            <person name="Probst A.J."/>
            <person name="Ladd B."/>
            <person name="Jarett J.K."/>
            <person name="Geller-Mcgrath D.E."/>
            <person name="Sieber C.M."/>
            <person name="Emerson J.B."/>
            <person name="Anantharaman K."/>
            <person name="Thomas B.C."/>
            <person name="Malmstrom R."/>
            <person name="Stieglmeier M."/>
            <person name="Klingl A."/>
            <person name="Woyke T."/>
            <person name="Ryan C.M."/>
            <person name="Banfield J.F."/>
        </authorList>
    </citation>
    <scope>NUCLEOTIDE SEQUENCE [LARGE SCALE GENOMIC DNA]</scope>
    <source>
        <strain evidence="4">CG10_big_fil_rev_8_21_14_0_10_36_16</strain>
    </source>
</reference>
<evidence type="ECO:0000259" key="3">
    <source>
        <dbReference type="Pfam" id="PF03721"/>
    </source>
</evidence>
<dbReference type="Proteomes" id="UP000228496">
    <property type="component" value="Unassembled WGS sequence"/>
</dbReference>
<dbReference type="InterPro" id="IPR008927">
    <property type="entry name" value="6-PGluconate_DH-like_C_sf"/>
</dbReference>
<dbReference type="PANTHER" id="PTHR43750:SF3">
    <property type="entry name" value="UDP-GLUCOSE 6-DEHYDROGENASE TUAD"/>
    <property type="match status" value="1"/>
</dbReference>
<evidence type="ECO:0000259" key="2">
    <source>
        <dbReference type="Pfam" id="PF00984"/>
    </source>
</evidence>
<name>A0A2J0QC86_9BACT</name>
<evidence type="ECO:0000313" key="4">
    <source>
        <dbReference type="EMBL" id="PJE51603.1"/>
    </source>
</evidence>
<evidence type="ECO:0000256" key="1">
    <source>
        <dbReference type="ARBA" id="ARBA00006601"/>
    </source>
</evidence>
<dbReference type="Gene3D" id="3.40.50.720">
    <property type="entry name" value="NAD(P)-binding Rossmann-like Domain"/>
    <property type="match status" value="1"/>
</dbReference>
<organism evidence="4 5">
    <name type="scientific">Candidatus Yanofskybacteria bacterium CG10_big_fil_rev_8_21_14_0_10_36_16</name>
    <dbReference type="NCBI Taxonomy" id="1975096"/>
    <lineage>
        <taxon>Bacteria</taxon>
        <taxon>Candidatus Yanofskyibacteriota</taxon>
    </lineage>
</organism>
<dbReference type="GO" id="GO:0051287">
    <property type="term" value="F:NAD binding"/>
    <property type="evidence" value="ECO:0007669"/>
    <property type="project" value="InterPro"/>
</dbReference>
<dbReference type="InterPro" id="IPR036291">
    <property type="entry name" value="NAD(P)-bd_dom_sf"/>
</dbReference>
<comment type="similarity">
    <text evidence="1">Belongs to the UDP-glucose/GDP-mannose dehydrogenase family.</text>
</comment>
<dbReference type="InterPro" id="IPR014026">
    <property type="entry name" value="UDP-Glc/GDP-Man_DH_dimer"/>
</dbReference>